<reference evidence="3 4" key="1">
    <citation type="submission" date="2018-09" db="EMBL/GenBank/DDBJ databases">
        <authorList>
            <person name="Postec A."/>
        </authorList>
    </citation>
    <scope>NUCLEOTIDE SEQUENCE [LARGE SCALE GENOMIC DNA]</scope>
    <source>
        <strain evidence="3">70B-A</strain>
    </source>
</reference>
<feature type="domain" description="GFO/IDH/MocA-like oxidoreductase" evidence="2">
    <location>
        <begin position="132"/>
        <end position="256"/>
    </location>
</feature>
<dbReference type="Pfam" id="PF01408">
    <property type="entry name" value="GFO_IDH_MocA"/>
    <property type="match status" value="1"/>
</dbReference>
<protein>
    <submittedName>
        <fullName evidence="3">Oxidoreductase</fullName>
    </submittedName>
</protein>
<dbReference type="InterPro" id="IPR055170">
    <property type="entry name" value="GFO_IDH_MocA-like_dom"/>
</dbReference>
<dbReference type="OrthoDB" id="9783105at2"/>
<name>A0A3P7PHS5_9FIRM</name>
<dbReference type="PANTHER" id="PTHR43249:SF1">
    <property type="entry name" value="D-GLUCOSIDE 3-DEHYDROGENASE"/>
    <property type="match status" value="1"/>
</dbReference>
<dbReference type="SUPFAM" id="SSF51735">
    <property type="entry name" value="NAD(P)-binding Rossmann-fold domains"/>
    <property type="match status" value="1"/>
</dbReference>
<dbReference type="Gene3D" id="3.30.360.10">
    <property type="entry name" value="Dihydrodipicolinate Reductase, domain 2"/>
    <property type="match status" value="1"/>
</dbReference>
<dbReference type="InterPro" id="IPR000683">
    <property type="entry name" value="Gfo/Idh/MocA-like_OxRdtase_N"/>
</dbReference>
<dbReference type="AlphaFoldDB" id="A0A3P7PHS5"/>
<dbReference type="Gene3D" id="3.40.50.720">
    <property type="entry name" value="NAD(P)-binding Rossmann-like Domain"/>
    <property type="match status" value="1"/>
</dbReference>
<accession>A0A3P7PHS5</accession>
<evidence type="ECO:0000259" key="2">
    <source>
        <dbReference type="Pfam" id="PF22725"/>
    </source>
</evidence>
<dbReference type="GO" id="GO:0000166">
    <property type="term" value="F:nucleotide binding"/>
    <property type="evidence" value="ECO:0007669"/>
    <property type="project" value="InterPro"/>
</dbReference>
<dbReference type="RefSeq" id="WP_125137597.1">
    <property type="nucleotide sequence ID" value="NZ_LR130778.1"/>
</dbReference>
<dbReference type="SUPFAM" id="SSF55347">
    <property type="entry name" value="Glyceraldehyde-3-phosphate dehydrogenase-like, C-terminal domain"/>
    <property type="match status" value="1"/>
</dbReference>
<dbReference type="InterPro" id="IPR036291">
    <property type="entry name" value="NAD(P)-bd_dom_sf"/>
</dbReference>
<dbReference type="InterPro" id="IPR052515">
    <property type="entry name" value="Gfo/Idh/MocA_Oxidoreductase"/>
</dbReference>
<evidence type="ECO:0000313" key="4">
    <source>
        <dbReference type="Proteomes" id="UP000279029"/>
    </source>
</evidence>
<proteinExistence type="predicted"/>
<dbReference type="KEGG" id="cbar:PATL70BA_2570"/>
<feature type="domain" description="Gfo/Idh/MocA-like oxidoreductase N-terminal" evidence="1">
    <location>
        <begin position="4"/>
        <end position="123"/>
    </location>
</feature>
<dbReference type="EMBL" id="LR130778">
    <property type="protein sequence ID" value="VDN48468.1"/>
    <property type="molecule type" value="Genomic_DNA"/>
</dbReference>
<dbReference type="Pfam" id="PF22725">
    <property type="entry name" value="GFO_IDH_MocA_C3"/>
    <property type="match status" value="1"/>
</dbReference>
<dbReference type="PANTHER" id="PTHR43249">
    <property type="entry name" value="UDP-N-ACETYL-2-AMINO-2-DEOXY-D-GLUCURONATE OXIDASE"/>
    <property type="match status" value="1"/>
</dbReference>
<dbReference type="Proteomes" id="UP000279029">
    <property type="component" value="Chromosome"/>
</dbReference>
<sequence>MKEVNWGMIGCGQVTEIKSGPGLYKAENSNLLAVYNDNYDRTLDYTKRHGIKKAYNEVEDLLNDSDIDIIYIATPPKFHKEYAIRCLKANKIPYIEKPVAMNLDECLEIKALSEELNIPVYVAFYRRGMEKFIKIKELLEAQVIGDIRYVYVTQIMKVEDSELTRERLPWRVIPEISGGGKFLDMGVHVLDCLEFYFGEMDTMQGIVENTGGYYEADDTVVATFRFKNGIIGSGTWCYVADQEINEVQIVGEKGRILYDGLSGKSFTLIKDGVEETFEFEEFDHVAMAYQQAVVNELIGKEKSHANFDEAINLVKMTDMLLSDYYKRSAK</sequence>
<keyword evidence="4" id="KW-1185">Reference proteome</keyword>
<organism evidence="3 4">
    <name type="scientific">Petrocella atlantisensis</name>
    <dbReference type="NCBI Taxonomy" id="2173034"/>
    <lineage>
        <taxon>Bacteria</taxon>
        <taxon>Bacillati</taxon>
        <taxon>Bacillota</taxon>
        <taxon>Clostridia</taxon>
        <taxon>Lachnospirales</taxon>
        <taxon>Vallitaleaceae</taxon>
        <taxon>Petrocella</taxon>
    </lineage>
</organism>
<evidence type="ECO:0000313" key="3">
    <source>
        <dbReference type="EMBL" id="VDN48468.1"/>
    </source>
</evidence>
<evidence type="ECO:0000259" key="1">
    <source>
        <dbReference type="Pfam" id="PF01408"/>
    </source>
</evidence>
<gene>
    <name evidence="3" type="ORF">PATL70BA_2570</name>
</gene>